<comment type="catalytic activity">
    <reaction evidence="4">
        <text>a long-chain fatty acid + ATP + CoA = a long-chain fatty acyl-CoA + AMP + diphosphate</text>
        <dbReference type="Rhea" id="RHEA:15421"/>
        <dbReference type="ChEBI" id="CHEBI:30616"/>
        <dbReference type="ChEBI" id="CHEBI:33019"/>
        <dbReference type="ChEBI" id="CHEBI:57287"/>
        <dbReference type="ChEBI" id="CHEBI:57560"/>
        <dbReference type="ChEBI" id="CHEBI:83139"/>
        <dbReference type="ChEBI" id="CHEBI:456215"/>
        <dbReference type="EC" id="6.2.1.3"/>
    </reaction>
</comment>
<dbReference type="InterPro" id="IPR000873">
    <property type="entry name" value="AMP-dep_synth/lig_dom"/>
</dbReference>
<dbReference type="InterPro" id="IPR042099">
    <property type="entry name" value="ANL_N_sf"/>
</dbReference>
<dbReference type="AlphaFoldDB" id="A1T938"/>
<evidence type="ECO:0000256" key="7">
    <source>
        <dbReference type="ARBA" id="ARBA00080667"/>
    </source>
</evidence>
<dbReference type="InterPro" id="IPR020845">
    <property type="entry name" value="AMP-binding_CS"/>
</dbReference>
<comment type="similarity">
    <text evidence="1">Belongs to the ATP-dependent AMP-binding enzyme family.</text>
</comment>
<dbReference type="InterPro" id="IPR045851">
    <property type="entry name" value="AMP-bd_C_sf"/>
</dbReference>
<dbReference type="NCBIfam" id="NF006182">
    <property type="entry name" value="PRK08316.1"/>
    <property type="match status" value="1"/>
</dbReference>
<evidence type="ECO:0000256" key="6">
    <source>
        <dbReference type="ARBA" id="ARBA00076959"/>
    </source>
</evidence>
<dbReference type="EC" id="6.2.1.3" evidence="3"/>
<dbReference type="Gene3D" id="3.40.50.12780">
    <property type="entry name" value="N-terminal domain of ligase-like"/>
    <property type="match status" value="1"/>
</dbReference>
<evidence type="ECO:0000256" key="4">
    <source>
        <dbReference type="ARBA" id="ARBA00036813"/>
    </source>
</evidence>
<evidence type="ECO:0000313" key="12">
    <source>
        <dbReference type="Proteomes" id="UP000009159"/>
    </source>
</evidence>
<dbReference type="InterPro" id="IPR025110">
    <property type="entry name" value="AMP-bd_C"/>
</dbReference>
<feature type="domain" description="AMP-binding enzyme C-terminal" evidence="10">
    <location>
        <begin position="464"/>
        <end position="539"/>
    </location>
</feature>
<name>A1T938_MYCVP</name>
<dbReference type="PANTHER" id="PTHR43767">
    <property type="entry name" value="LONG-CHAIN-FATTY-ACID--COA LIGASE"/>
    <property type="match status" value="1"/>
</dbReference>
<dbReference type="CDD" id="cd17631">
    <property type="entry name" value="FACL_FadD13-like"/>
    <property type="match status" value="1"/>
</dbReference>
<dbReference type="FunFam" id="3.30.300.30:FF:000008">
    <property type="entry name" value="2,3-dihydroxybenzoate-AMP ligase"/>
    <property type="match status" value="1"/>
</dbReference>
<evidence type="ECO:0000259" key="9">
    <source>
        <dbReference type="Pfam" id="PF00501"/>
    </source>
</evidence>
<dbReference type="KEGG" id="mva:Mvan_2882"/>
<evidence type="ECO:0000256" key="5">
    <source>
        <dbReference type="ARBA" id="ARBA00069710"/>
    </source>
</evidence>
<feature type="domain" description="AMP-dependent synthetase/ligase" evidence="9">
    <location>
        <begin position="51"/>
        <end position="414"/>
    </location>
</feature>
<dbReference type="PANTHER" id="PTHR43767:SF1">
    <property type="entry name" value="NONRIBOSOMAL PEPTIDE SYNTHASE PES1 (EUROFUNG)-RELATED"/>
    <property type="match status" value="1"/>
</dbReference>
<proteinExistence type="inferred from homology"/>
<dbReference type="eggNOG" id="COG0318">
    <property type="taxonomic scope" value="Bacteria"/>
</dbReference>
<accession>A1T938</accession>
<evidence type="ECO:0000256" key="8">
    <source>
        <dbReference type="ARBA" id="ARBA00083882"/>
    </source>
</evidence>
<evidence type="ECO:0000256" key="1">
    <source>
        <dbReference type="ARBA" id="ARBA00006432"/>
    </source>
</evidence>
<dbReference type="EMBL" id="CP000511">
    <property type="protein sequence ID" value="ABM13688.1"/>
    <property type="molecule type" value="Genomic_DNA"/>
</dbReference>
<gene>
    <name evidence="11" type="ordered locus">Mvan_2882</name>
</gene>
<dbReference type="InterPro" id="IPR050237">
    <property type="entry name" value="ATP-dep_AMP-bd_enzyme"/>
</dbReference>
<dbReference type="PROSITE" id="PS00455">
    <property type="entry name" value="AMP_BINDING"/>
    <property type="match status" value="1"/>
</dbReference>
<dbReference type="SUPFAM" id="SSF56801">
    <property type="entry name" value="Acetyl-CoA synthetase-like"/>
    <property type="match status" value="1"/>
</dbReference>
<sequence length="557" mass="60325">MIGGAGSSGRLLLSGTRRDCRNHATPTVGRMDDLHAVLASARSHALGDIPRRSARKQPDKIAIIDGDVCLSFAEFERLVDRAAAALSDNGFGVGDRLALLAHNCWQYAVLAFATARAGVVLVPINFMLTAEEISFILGHSQVTGFVVEADLVPTAEAAMQLAGNVATGAALVPPGQSLPDGWTDFAQWLQTDSTAPNPHIDDDQLIRLMYTSGTESHPKGAQHSSRSLMGNYVSTIIAGSMESADIEIHSLPLYHCAQLDNFLITDVYLGATSIIVSRPDPELVLRTIEKHEVTNYFAPPTVWISLLRSPVFDQVDLSSLRKGYYGASAMPVEILAEMRERLPNLRLWNFYGQTEMAPLASALGPDEQDAHAGSAGRPVINVETAILDDDNSPVAPGVVGEIAHRSPHLMLGYLDDDAKTAESFRGGWFHSGDLGYYDGHGLLHVVDRKKDMIKTGGENVASREVEEVIYRHSAVEEVAVFGLPHPVWVEAVVAAVVVRDGMEVTEDELASHCRAHLAGFKTPKQVYFVDSLPKNPSGKLLKRSLREQFGVDRGALS</sequence>
<organism evidence="11 12">
    <name type="scientific">Mycolicibacterium vanbaalenii (strain DSM 7251 / JCM 13017 / BCRC 16820 / KCTC 9966 / NRRL B-24157 / PYR-1)</name>
    <name type="common">Mycobacterium vanbaalenii</name>
    <dbReference type="NCBI Taxonomy" id="350058"/>
    <lineage>
        <taxon>Bacteria</taxon>
        <taxon>Bacillati</taxon>
        <taxon>Actinomycetota</taxon>
        <taxon>Actinomycetes</taxon>
        <taxon>Mycobacteriales</taxon>
        <taxon>Mycobacteriaceae</taxon>
        <taxon>Mycolicibacterium</taxon>
    </lineage>
</organism>
<evidence type="ECO:0000256" key="3">
    <source>
        <dbReference type="ARBA" id="ARBA00026121"/>
    </source>
</evidence>
<dbReference type="Proteomes" id="UP000009159">
    <property type="component" value="Chromosome"/>
</dbReference>
<dbReference type="STRING" id="350058.Mvan_2882"/>
<dbReference type="GO" id="GO:0004467">
    <property type="term" value="F:long-chain fatty acid-CoA ligase activity"/>
    <property type="evidence" value="ECO:0007669"/>
    <property type="project" value="UniProtKB-EC"/>
</dbReference>
<reference evidence="11" key="1">
    <citation type="submission" date="2006-12" db="EMBL/GenBank/DDBJ databases">
        <title>Complete sequence of Mycobacterium vanbaalenii PYR-1.</title>
        <authorList>
            <consortium name="US DOE Joint Genome Institute"/>
            <person name="Copeland A."/>
            <person name="Lucas S."/>
            <person name="Lapidus A."/>
            <person name="Barry K."/>
            <person name="Detter J.C."/>
            <person name="Glavina del Rio T."/>
            <person name="Hammon N."/>
            <person name="Israni S."/>
            <person name="Dalin E."/>
            <person name="Tice H."/>
            <person name="Pitluck S."/>
            <person name="Singan V."/>
            <person name="Schmutz J."/>
            <person name="Larimer F."/>
            <person name="Land M."/>
            <person name="Hauser L."/>
            <person name="Kyrpides N."/>
            <person name="Anderson I.J."/>
            <person name="Miller C."/>
            <person name="Richardson P."/>
        </authorList>
    </citation>
    <scope>NUCLEOTIDE SEQUENCE [LARGE SCALE GENOMIC DNA]</scope>
    <source>
        <strain evidence="11">PYR-1</strain>
    </source>
</reference>
<evidence type="ECO:0000313" key="11">
    <source>
        <dbReference type="EMBL" id="ABM13688.1"/>
    </source>
</evidence>
<dbReference type="Pfam" id="PF13193">
    <property type="entry name" value="AMP-binding_C"/>
    <property type="match status" value="1"/>
</dbReference>
<evidence type="ECO:0000259" key="10">
    <source>
        <dbReference type="Pfam" id="PF13193"/>
    </source>
</evidence>
<evidence type="ECO:0000256" key="2">
    <source>
        <dbReference type="ARBA" id="ARBA00022598"/>
    </source>
</evidence>
<keyword evidence="2 11" id="KW-0436">Ligase</keyword>
<dbReference type="Pfam" id="PF00501">
    <property type="entry name" value="AMP-binding"/>
    <property type="match status" value="1"/>
</dbReference>
<dbReference type="Gene3D" id="3.30.300.30">
    <property type="match status" value="1"/>
</dbReference>
<keyword evidence="12" id="KW-1185">Reference proteome</keyword>
<protein>
    <recommendedName>
        <fullName evidence="5">Long-chain-fatty-acid--CoA ligase FadD13</fullName>
        <ecNumber evidence="3">6.2.1.3</ecNumber>
    </recommendedName>
    <alternativeName>
        <fullName evidence="6">Fatty acyl-CoA ligase</fullName>
    </alternativeName>
    <alternativeName>
        <fullName evidence="8">Fatty acyl-CoA synthetase</fullName>
    </alternativeName>
    <alternativeName>
        <fullName evidence="7">Very-long-chain fatty-acyl-CoA synthetase</fullName>
    </alternativeName>
</protein>
<dbReference type="HOGENOM" id="CLU_000022_59_0_11"/>